<evidence type="ECO:0000256" key="5">
    <source>
        <dbReference type="ARBA" id="ARBA00022942"/>
    </source>
</evidence>
<dbReference type="PRINTS" id="PR00721">
    <property type="entry name" value="STOMATIN"/>
</dbReference>
<dbReference type="Pfam" id="PF00227">
    <property type="entry name" value="Proteasome"/>
    <property type="match status" value="1"/>
</dbReference>
<dbReference type="GO" id="GO:0007005">
    <property type="term" value="P:mitochondrion organization"/>
    <property type="evidence" value="ECO:0000318"/>
    <property type="project" value="GO_Central"/>
</dbReference>
<dbReference type="InterPro" id="IPR023333">
    <property type="entry name" value="Proteasome_suB-type"/>
</dbReference>
<proteinExistence type="inferred from homology"/>
<dbReference type="InterPro" id="IPR001107">
    <property type="entry name" value="Band_7"/>
</dbReference>
<dbReference type="Gene3D" id="3.30.479.30">
    <property type="entry name" value="Band 7 domain"/>
    <property type="match status" value="1"/>
</dbReference>
<keyword evidence="4" id="KW-0963">Cytoplasm</keyword>
<dbReference type="GO" id="GO:0010498">
    <property type="term" value="P:proteasomal protein catabolic process"/>
    <property type="evidence" value="ECO:0007669"/>
    <property type="project" value="InterPro"/>
</dbReference>
<keyword evidence="10" id="KW-1185">Reference proteome</keyword>
<evidence type="ECO:0000256" key="3">
    <source>
        <dbReference type="ARBA" id="ARBA00008164"/>
    </source>
</evidence>
<dbReference type="InterPro" id="IPR036013">
    <property type="entry name" value="Band_7/SPFH_dom_sf"/>
</dbReference>
<evidence type="ECO:0000256" key="4">
    <source>
        <dbReference type="ARBA" id="ARBA00022490"/>
    </source>
</evidence>
<reference evidence="10" key="1">
    <citation type="journal article" date="2008" name="Nat. Genet.">
        <title>The Pristionchus pacificus genome provides a unique perspective on nematode lifestyle and parasitism.</title>
        <authorList>
            <person name="Dieterich C."/>
            <person name="Clifton S.W."/>
            <person name="Schuster L.N."/>
            <person name="Chinwalla A."/>
            <person name="Delehaunty K."/>
            <person name="Dinkelacker I."/>
            <person name="Fulton L."/>
            <person name="Fulton R."/>
            <person name="Godfrey J."/>
            <person name="Minx P."/>
            <person name="Mitreva M."/>
            <person name="Roeseler W."/>
            <person name="Tian H."/>
            <person name="Witte H."/>
            <person name="Yang S.P."/>
            <person name="Wilson R.K."/>
            <person name="Sommer R.J."/>
        </authorList>
    </citation>
    <scope>NUCLEOTIDE SEQUENCE [LARGE SCALE GENOMIC DNA]</scope>
    <source>
        <strain evidence="10">PS312</strain>
    </source>
</reference>
<evidence type="ECO:0000256" key="2">
    <source>
        <dbReference type="ARBA" id="ARBA00004173"/>
    </source>
</evidence>
<dbReference type="Gene3D" id="3.60.20.10">
    <property type="entry name" value="Glutamine Phosphoribosylpyrophosphate, subunit 1, domain 1"/>
    <property type="match status" value="1"/>
</dbReference>
<dbReference type="Pfam" id="PF01145">
    <property type="entry name" value="Band_7"/>
    <property type="match status" value="1"/>
</dbReference>
<dbReference type="SUPFAM" id="SSF56235">
    <property type="entry name" value="N-terminal nucleophile aminohydrolases (Ntn hydrolases)"/>
    <property type="match status" value="1"/>
</dbReference>
<evidence type="ECO:0000256" key="7">
    <source>
        <dbReference type="ARBA" id="ARBA00023242"/>
    </source>
</evidence>
<name>A0A2A6BW38_PRIPA</name>
<accession>A0A8R1YAX5</accession>
<gene>
    <name evidence="9" type="primary">WBGene00096037</name>
</gene>
<dbReference type="AlphaFoldDB" id="A0A2A6BW38"/>
<dbReference type="SMART" id="SM00244">
    <property type="entry name" value="PHB"/>
    <property type="match status" value="1"/>
</dbReference>
<evidence type="ECO:0000256" key="6">
    <source>
        <dbReference type="ARBA" id="ARBA00023128"/>
    </source>
</evidence>
<dbReference type="GO" id="GO:0005634">
    <property type="term" value="C:nucleus"/>
    <property type="evidence" value="ECO:0007669"/>
    <property type="project" value="UniProtKB-SubCell"/>
</dbReference>
<dbReference type="GO" id="GO:0005839">
    <property type="term" value="C:proteasome core complex"/>
    <property type="evidence" value="ECO:0007669"/>
    <property type="project" value="InterPro"/>
</dbReference>
<evidence type="ECO:0000313" key="9">
    <source>
        <dbReference type="EnsemblMetazoa" id="PPA06483.1"/>
    </source>
</evidence>
<keyword evidence="5" id="KW-0647">Proteasome</keyword>
<reference evidence="9" key="2">
    <citation type="submission" date="2022-06" db="UniProtKB">
        <authorList>
            <consortium name="EnsemblMetazoa"/>
        </authorList>
    </citation>
    <scope>IDENTIFICATION</scope>
    <source>
        <strain evidence="9">PS312</strain>
    </source>
</reference>
<keyword evidence="6" id="KW-0496">Mitochondrion</keyword>
<dbReference type="PANTHER" id="PTHR43327">
    <property type="entry name" value="STOMATIN-LIKE PROTEIN 2, MITOCHONDRIAL"/>
    <property type="match status" value="1"/>
</dbReference>
<dbReference type="GO" id="GO:0005739">
    <property type="term" value="C:mitochondrion"/>
    <property type="evidence" value="ECO:0000318"/>
    <property type="project" value="GO_Central"/>
</dbReference>
<protein>
    <submittedName>
        <fullName evidence="9">Stl-1</fullName>
    </submittedName>
</protein>
<dbReference type="PROSITE" id="PS51476">
    <property type="entry name" value="PROTEASOME_BETA_2"/>
    <property type="match status" value="1"/>
</dbReference>
<dbReference type="Proteomes" id="UP000005239">
    <property type="component" value="Unassembled WGS sequence"/>
</dbReference>
<evidence type="ECO:0000256" key="8">
    <source>
        <dbReference type="ARBA" id="ARBA00026071"/>
    </source>
</evidence>
<organism evidence="9 10">
    <name type="scientific">Pristionchus pacificus</name>
    <name type="common">Parasitic nematode worm</name>
    <dbReference type="NCBI Taxonomy" id="54126"/>
    <lineage>
        <taxon>Eukaryota</taxon>
        <taxon>Metazoa</taxon>
        <taxon>Ecdysozoa</taxon>
        <taxon>Nematoda</taxon>
        <taxon>Chromadorea</taxon>
        <taxon>Rhabditida</taxon>
        <taxon>Rhabditina</taxon>
        <taxon>Diplogasteromorpha</taxon>
        <taxon>Diplogasteroidea</taxon>
        <taxon>Neodiplogasteridae</taxon>
        <taxon>Pristionchus</taxon>
    </lineage>
</organism>
<dbReference type="SUPFAM" id="SSF117892">
    <property type="entry name" value="Band 7/SPFH domain"/>
    <property type="match status" value="1"/>
</dbReference>
<dbReference type="CDD" id="cd08829">
    <property type="entry name" value="SPFH_paraslipin"/>
    <property type="match status" value="1"/>
</dbReference>
<comment type="similarity">
    <text evidence="3">Belongs to the band 7/mec-2 family.</text>
</comment>
<dbReference type="Pfam" id="PF16200">
    <property type="entry name" value="Band_7_C"/>
    <property type="match status" value="1"/>
</dbReference>
<keyword evidence="7" id="KW-0539">Nucleus</keyword>
<dbReference type="InterPro" id="IPR032435">
    <property type="entry name" value="STML2-like_C"/>
</dbReference>
<sequence>MATVNDSGLGSAFRLNGVTPVTSKVTPVTSKKRLRVSSSAKTSSDVSKKRKLSIGQDRSKWRRFEFDVSCDDFLTKDQIRSDGVMIEGSEWYLAVHRRVSEIENESLDDSRTEKQLMVEVTLKCDIPSAAWCAKCKIELEVRTDQNSYKKLFDCTMTSSSNCRGIMLDWRKNFLRGGRITAYLLISRVCNKYVSFPDFCDPYETGIDELIVEDQVLYVNKNLLSQHSRFFADFFTASNGPYRLNGRVDDIVATLQTNQTHAQLQCEQFLLSTDKFSTLEKIEASLRCNMHSLLSQCRMSNIHFLVGVATKDFVVLASDKAAFMYGAILVSENDDKEFILGKKLSMLCVGEDGDVAQFGDWTKRNLRLYSIRNGYELSPRSAHHWIRRAIADGLRSRDRYTVDTLVGGYDNHEGAFLGTVDYLGNGITDQPYLFRGFGGRFCYAMMDKAYKKDMQEAEVTELVRKCITENKKRFMANLSAYNVVIIDKNGRRSFDSLHMLARSLRSARLLEAYSRTRHVTVIDQNYIHATNTIINFVPHQEAWVVERMGKFHKVLEPGINVLIPVFDKIKYVQSLKEMAIQIPQQGAVTLDNVQLHLDGVLYLKVFDPYKASYGVADPEFAITQLAQTTMRSEVGKMSLDEVFKEREQLNVSIVHSINNAARPWGISCLRYEIRDMTMPAKIQEAMQMQVEAERRKRATVLESEGLRDAVINKAQGDKMSRILDSEANEAEQVNMARGAARAVELDAEARAKAIHMINEAISKGNGDKAASLVLAERYIDAFSHMAKTNNTMIVPAGVSEPASMLAQALSIYGKMSEKK</sequence>
<dbReference type="InterPro" id="IPR001972">
    <property type="entry name" value="Stomatin_HflK_fam"/>
</dbReference>
<dbReference type="FunFam" id="3.30.479.30:FF:000008">
    <property type="entry name" value="Stomatin-like protein 2, mitochondrial"/>
    <property type="match status" value="1"/>
</dbReference>
<evidence type="ECO:0000256" key="1">
    <source>
        <dbReference type="ARBA" id="ARBA00004123"/>
    </source>
</evidence>
<dbReference type="PANTHER" id="PTHR43327:SF10">
    <property type="entry name" value="STOMATIN-LIKE PROTEIN 2, MITOCHONDRIAL"/>
    <property type="match status" value="1"/>
</dbReference>
<accession>A0A2A6BW38</accession>
<dbReference type="InterPro" id="IPR035206">
    <property type="entry name" value="Proteasome_beta2"/>
</dbReference>
<dbReference type="GO" id="GO:0016020">
    <property type="term" value="C:membrane"/>
    <property type="evidence" value="ECO:0007669"/>
    <property type="project" value="InterPro"/>
</dbReference>
<dbReference type="InterPro" id="IPR050710">
    <property type="entry name" value="Band7/mec-2_domain"/>
</dbReference>
<comment type="subcellular location">
    <subcellularLocation>
        <location evidence="2">Mitochondrion</location>
    </subcellularLocation>
    <subcellularLocation>
        <location evidence="1">Nucleus</location>
    </subcellularLocation>
</comment>
<dbReference type="InterPro" id="IPR001353">
    <property type="entry name" value="Proteasome_sua/b"/>
</dbReference>
<dbReference type="CDD" id="cd03758">
    <property type="entry name" value="proteasome_beta_type_2"/>
    <property type="match status" value="1"/>
</dbReference>
<dbReference type="EnsemblMetazoa" id="PPA06483.1">
    <property type="protein sequence ID" value="PPA06483.1"/>
    <property type="gene ID" value="WBGene00096037"/>
</dbReference>
<comment type="subunit">
    <text evidence="8">The 26S proteasome consists of a 20S proteasome core and two 19S regulatory subunits. The 20S proteasome core is composed of 28 subunits that are arranged in four stacked rings, resulting in a barrel-shaped structure. The two end rings are each formed by seven alpha subunits, and the two central rings are each formed by seven beta subunits. The catalytic chamber with the active sites is on the inside of the barrel.</text>
</comment>
<evidence type="ECO:0000313" key="10">
    <source>
        <dbReference type="Proteomes" id="UP000005239"/>
    </source>
</evidence>
<dbReference type="InterPro" id="IPR029055">
    <property type="entry name" value="Ntn_hydrolases_N"/>
</dbReference>